<name>A0ABQ7SF83_PHRPL</name>
<dbReference type="Proteomes" id="UP000826234">
    <property type="component" value="Unassembled WGS sequence"/>
</dbReference>
<evidence type="ECO:0000256" key="1">
    <source>
        <dbReference type="SAM" id="MobiDB-lite"/>
    </source>
</evidence>
<sequence>MKRGRFPSSSEDSDDNGKNKGEGEVEKEWNKQKKKGLLQHELPYHPADPILHEDSDLFYDSETEHYFMLIDAEVVCCRMRRHESHHRRSPSPATITT</sequence>
<organism evidence="2 3">
    <name type="scientific">Phrynosoma platyrhinos</name>
    <name type="common">Desert horned lizard</name>
    <dbReference type="NCBI Taxonomy" id="52577"/>
    <lineage>
        <taxon>Eukaryota</taxon>
        <taxon>Metazoa</taxon>
        <taxon>Chordata</taxon>
        <taxon>Craniata</taxon>
        <taxon>Vertebrata</taxon>
        <taxon>Euteleostomi</taxon>
        <taxon>Lepidosauria</taxon>
        <taxon>Squamata</taxon>
        <taxon>Bifurcata</taxon>
        <taxon>Unidentata</taxon>
        <taxon>Episquamata</taxon>
        <taxon>Toxicofera</taxon>
        <taxon>Iguania</taxon>
        <taxon>Phrynosomatidae</taxon>
        <taxon>Phrynosomatinae</taxon>
        <taxon>Phrynosoma</taxon>
    </lineage>
</organism>
<accession>A0ABQ7SF83</accession>
<keyword evidence="3" id="KW-1185">Reference proteome</keyword>
<dbReference type="EMBL" id="JAIPUX010005290">
    <property type="protein sequence ID" value="KAH0615980.1"/>
    <property type="molecule type" value="Genomic_DNA"/>
</dbReference>
<reference evidence="2 3" key="1">
    <citation type="journal article" date="2022" name="Gigascience">
        <title>A chromosome-level genome assembly and annotation of the desert horned lizard, Phrynosoma platyrhinos, provides insight into chromosomal rearrangements among reptiles.</title>
        <authorList>
            <person name="Koochekian N."/>
            <person name="Ascanio A."/>
            <person name="Farleigh K."/>
            <person name="Card D.C."/>
            <person name="Schield D.R."/>
            <person name="Castoe T.A."/>
            <person name="Jezkova T."/>
        </authorList>
    </citation>
    <scope>NUCLEOTIDE SEQUENCE [LARGE SCALE GENOMIC DNA]</scope>
    <source>
        <strain evidence="2">NK-2021</strain>
    </source>
</reference>
<evidence type="ECO:0000313" key="2">
    <source>
        <dbReference type="EMBL" id="KAH0615980.1"/>
    </source>
</evidence>
<gene>
    <name evidence="2" type="ORF">JD844_026684</name>
</gene>
<protein>
    <submittedName>
        <fullName evidence="2">Uncharacterized protein</fullName>
    </submittedName>
</protein>
<comment type="caution">
    <text evidence="2">The sequence shown here is derived from an EMBL/GenBank/DDBJ whole genome shotgun (WGS) entry which is preliminary data.</text>
</comment>
<feature type="region of interest" description="Disordered" evidence="1">
    <location>
        <begin position="1"/>
        <end position="34"/>
    </location>
</feature>
<feature type="compositionally biased region" description="Basic and acidic residues" evidence="1">
    <location>
        <begin position="15"/>
        <end position="31"/>
    </location>
</feature>
<proteinExistence type="predicted"/>
<evidence type="ECO:0000313" key="3">
    <source>
        <dbReference type="Proteomes" id="UP000826234"/>
    </source>
</evidence>